<evidence type="ECO:0000256" key="1">
    <source>
        <dbReference type="SAM" id="MobiDB-lite"/>
    </source>
</evidence>
<dbReference type="NCBIfam" id="TIGR04409">
    <property type="entry name" value="LptC_YrbK"/>
    <property type="match status" value="1"/>
</dbReference>
<gene>
    <name evidence="2" type="primary">lptC</name>
    <name evidence="2" type="ORF">NE651_11760</name>
</gene>
<dbReference type="InterPro" id="IPR026265">
    <property type="entry name" value="LptC"/>
</dbReference>
<organism evidence="2 3">
    <name type="scientific">Alistipes onderdonkii</name>
    <dbReference type="NCBI Taxonomy" id="328813"/>
    <lineage>
        <taxon>Bacteria</taxon>
        <taxon>Pseudomonadati</taxon>
        <taxon>Bacteroidota</taxon>
        <taxon>Bacteroidia</taxon>
        <taxon>Bacteroidales</taxon>
        <taxon>Rikenellaceae</taxon>
        <taxon>Alistipes</taxon>
    </lineage>
</organism>
<dbReference type="Pfam" id="PF06835">
    <property type="entry name" value="LptC"/>
    <property type="match status" value="1"/>
</dbReference>
<protein>
    <submittedName>
        <fullName evidence="2">LPS export ABC transporter periplasmic protein LptC</fullName>
    </submittedName>
</protein>
<accession>A0AAJ1CFM4</accession>
<dbReference type="AlphaFoldDB" id="A0AAJ1CFM4"/>
<proteinExistence type="predicted"/>
<dbReference type="InterPro" id="IPR010664">
    <property type="entry name" value="LipoPS_assembly_LptC-rel"/>
</dbReference>
<reference evidence="2" key="1">
    <citation type="submission" date="2022-06" db="EMBL/GenBank/DDBJ databases">
        <title>Isolation of gut microbiota from human fecal samples.</title>
        <authorList>
            <person name="Pamer E.G."/>
            <person name="Barat B."/>
            <person name="Waligurski E."/>
            <person name="Medina S."/>
            <person name="Paddock L."/>
            <person name="Mostad J."/>
        </authorList>
    </citation>
    <scope>NUCLEOTIDE SEQUENCE</scope>
    <source>
        <strain evidence="2">DFI.6.22</strain>
    </source>
</reference>
<dbReference type="Proteomes" id="UP001205035">
    <property type="component" value="Unassembled WGS sequence"/>
</dbReference>
<dbReference type="EMBL" id="JANGBQ010000018">
    <property type="protein sequence ID" value="MCQ5083558.1"/>
    <property type="molecule type" value="Genomic_DNA"/>
</dbReference>
<dbReference type="GO" id="GO:0015221">
    <property type="term" value="F:lipopolysaccharide transmembrane transporter activity"/>
    <property type="evidence" value="ECO:0007669"/>
    <property type="project" value="InterPro"/>
</dbReference>
<feature type="compositionally biased region" description="Low complexity" evidence="1">
    <location>
        <begin position="217"/>
        <end position="239"/>
    </location>
</feature>
<dbReference type="RefSeq" id="WP_211210440.1">
    <property type="nucleotide sequence ID" value="NZ_CP102251.1"/>
</dbReference>
<dbReference type="PROSITE" id="PS51257">
    <property type="entry name" value="PROKAR_LIPOPROTEIN"/>
    <property type="match status" value="1"/>
</dbReference>
<evidence type="ECO:0000313" key="2">
    <source>
        <dbReference type="EMBL" id="MCQ5083558.1"/>
    </source>
</evidence>
<sequence length="271" mass="30575">MDRFIARYVMVALSVVGSAILLFSCEREEEPESESRIEMMMTEYSENLSVVMSQNGRRSYHFKTPLLEGYSLAREPYREFPKGVEMTTYKDDSLSSVDAVLTANYAIHYETRDLWEARGNVVVEKSDGKKLYTQQLFWNARTKKIYSNVDSKIVQNDGRDVFIGEGFESDEEFKDWRFRRMKGRMEVEVKPNESDSTAVPEPAGRTSDSPRSATDRPAAPVAAQPAAPLSEEPPLAAPAVRPDGEEELRPAEPVGEIQPLRRAVHADEAGE</sequence>
<comment type="caution">
    <text evidence="2">The sequence shown here is derived from an EMBL/GenBank/DDBJ whole genome shotgun (WGS) entry which is preliminary data.</text>
</comment>
<dbReference type="GO" id="GO:0005886">
    <property type="term" value="C:plasma membrane"/>
    <property type="evidence" value="ECO:0007669"/>
    <property type="project" value="InterPro"/>
</dbReference>
<evidence type="ECO:0000313" key="3">
    <source>
        <dbReference type="Proteomes" id="UP001205035"/>
    </source>
</evidence>
<name>A0AAJ1CFM4_9BACT</name>
<feature type="region of interest" description="Disordered" evidence="1">
    <location>
        <begin position="187"/>
        <end position="271"/>
    </location>
</feature>